<name>A0A0U1HS91_YERRO</name>
<dbReference type="AlphaFoldDB" id="A0A0U1HS91"/>
<dbReference type="OrthoDB" id="9803010at2"/>
<accession>A0A0U1HS91</accession>
<dbReference type="Proteomes" id="UP000042054">
    <property type="component" value="Unassembled WGS sequence"/>
</dbReference>
<organism evidence="2 3">
    <name type="scientific">Yersinia rohdei</name>
    <dbReference type="NCBI Taxonomy" id="29485"/>
    <lineage>
        <taxon>Bacteria</taxon>
        <taxon>Pseudomonadati</taxon>
        <taxon>Pseudomonadota</taxon>
        <taxon>Gammaproteobacteria</taxon>
        <taxon>Enterobacterales</taxon>
        <taxon>Yersiniaceae</taxon>
        <taxon>Yersinia</taxon>
    </lineage>
</organism>
<dbReference type="RefSeq" id="WP_072100572.1">
    <property type="nucleotide sequence ID" value="NZ_CABIHW010000005.1"/>
</dbReference>
<dbReference type="InterPro" id="IPR001509">
    <property type="entry name" value="Epimerase_deHydtase"/>
</dbReference>
<evidence type="ECO:0000313" key="3">
    <source>
        <dbReference type="Proteomes" id="UP000042054"/>
    </source>
</evidence>
<reference evidence="2 3" key="1">
    <citation type="submission" date="2015-03" db="EMBL/GenBank/DDBJ databases">
        <authorList>
            <person name="Murphy D."/>
        </authorList>
    </citation>
    <scope>NUCLEOTIDE SEQUENCE [LARGE SCALE GENOMIC DNA]</scope>
    <source>
        <strain evidence="2 3">68/02</strain>
    </source>
</reference>
<dbReference type="Pfam" id="PF01370">
    <property type="entry name" value="Epimerase"/>
    <property type="match status" value="1"/>
</dbReference>
<feature type="domain" description="NAD-dependent epimerase/dehydratase" evidence="1">
    <location>
        <begin position="4"/>
        <end position="200"/>
    </location>
</feature>
<evidence type="ECO:0000313" key="2">
    <source>
        <dbReference type="EMBL" id="CQI89468.1"/>
    </source>
</evidence>
<dbReference type="Gene3D" id="3.40.50.720">
    <property type="entry name" value="NAD(P)-binding Rossmann-like Domain"/>
    <property type="match status" value="1"/>
</dbReference>
<evidence type="ECO:0000259" key="1">
    <source>
        <dbReference type="Pfam" id="PF01370"/>
    </source>
</evidence>
<protein>
    <submittedName>
        <fullName evidence="2">ADP-glyceromanno-heptose 6-epimerase</fullName>
    </submittedName>
</protein>
<dbReference type="InterPro" id="IPR036291">
    <property type="entry name" value="NAD(P)-bd_dom_sf"/>
</dbReference>
<dbReference type="EMBL" id="CTKE01000006">
    <property type="protein sequence ID" value="CQI89468.1"/>
    <property type="molecule type" value="Genomic_DNA"/>
</dbReference>
<gene>
    <name evidence="2" type="ORF">ERS008555_01613</name>
</gene>
<dbReference type="STRING" id="29485.CH64_2963"/>
<proteinExistence type="predicted"/>
<sequence length="275" mass="30874">MNFVIGSRGRLGNAIYQSYPGECITALDRSIYENWGGNSCHDEISNYFKEKSKPDSIIFIASGLLDPKLSPEAHLNVNYLLPKNVIEATSHLGLKVVTFGTIMEDIVSTKNTYINSKAMLGNYISNLSSENVLHIRIHTLYGAGLPSPFMFLGQLYNSLKNKSIFEMSPGNQLREYHHIDDDVDAIHKLTSNNVNGIFNLSHGQPVKLKDIANYIFKEFQLENLLSIGAYPEPKDDNYGTISQRPTELNGIEFRDTLPGILIYLKKCLLSRDLLV</sequence>
<dbReference type="SUPFAM" id="SSF51735">
    <property type="entry name" value="NAD(P)-binding Rossmann-fold domains"/>
    <property type="match status" value="1"/>
</dbReference>